<evidence type="ECO:0000313" key="2">
    <source>
        <dbReference type="EMBL" id="JAS32285.1"/>
    </source>
</evidence>
<gene>
    <name evidence="2" type="ORF">g.32497</name>
</gene>
<dbReference type="EMBL" id="GEDC01005013">
    <property type="protein sequence ID" value="JAS32285.1"/>
    <property type="molecule type" value="Transcribed_RNA"/>
</dbReference>
<reference evidence="2" key="1">
    <citation type="submission" date="2015-12" db="EMBL/GenBank/DDBJ databases">
        <title>De novo transcriptome assembly of four potential Pierce s Disease insect vectors from Arizona vineyards.</title>
        <authorList>
            <person name="Tassone E.E."/>
        </authorList>
    </citation>
    <scope>NUCLEOTIDE SEQUENCE</scope>
</reference>
<proteinExistence type="predicted"/>
<dbReference type="AlphaFoldDB" id="A0A1B6E303"/>
<feature type="compositionally biased region" description="Low complexity" evidence="1">
    <location>
        <begin position="620"/>
        <end position="636"/>
    </location>
</feature>
<accession>A0A1B6E303</accession>
<feature type="region of interest" description="Disordered" evidence="1">
    <location>
        <begin position="465"/>
        <end position="485"/>
    </location>
</feature>
<organism evidence="2">
    <name type="scientific">Clastoptera arizonana</name>
    <name type="common">Arizona spittle bug</name>
    <dbReference type="NCBI Taxonomy" id="38151"/>
    <lineage>
        <taxon>Eukaryota</taxon>
        <taxon>Metazoa</taxon>
        <taxon>Ecdysozoa</taxon>
        <taxon>Arthropoda</taxon>
        <taxon>Hexapoda</taxon>
        <taxon>Insecta</taxon>
        <taxon>Pterygota</taxon>
        <taxon>Neoptera</taxon>
        <taxon>Paraneoptera</taxon>
        <taxon>Hemiptera</taxon>
        <taxon>Auchenorrhyncha</taxon>
        <taxon>Cercopoidea</taxon>
        <taxon>Clastopteridae</taxon>
        <taxon>Clastoptera</taxon>
    </lineage>
</organism>
<feature type="non-terminal residue" evidence="2">
    <location>
        <position position="1"/>
    </location>
</feature>
<feature type="compositionally biased region" description="Polar residues" evidence="1">
    <location>
        <begin position="465"/>
        <end position="484"/>
    </location>
</feature>
<protein>
    <submittedName>
        <fullName evidence="2">Uncharacterized protein</fullName>
    </submittedName>
</protein>
<name>A0A1B6E303_9HEMI</name>
<feature type="region of interest" description="Disordered" evidence="1">
    <location>
        <begin position="610"/>
        <end position="636"/>
    </location>
</feature>
<sequence length="935" mass="106029">HSNSASIVETTKVFDEFPEISESNMKLTMVNDKLYNSHNSMGYEQSTGVINQPKCMSGNSMEFTEVNELSKPTKINMESTEIINILPHCESKRVDELPLMSESLECSEVINTAGFQSINKSVSTETSMSQPFSKMELTSIFNKSTLLFNSNECLENNITGNSNKPSICAETSKGSLLTQSYKENLKNSKEEKKPVEHHKCIMPSYKEIKEKPILTKHYLEELNSSIKDKNTIEIITKTPNNIDYIINKSSPTTQLCVEELNHSMKGKDKLELCDETLISIGTEVSKRSSLTKPCLGKFKGSKKEECPIELCTVPLNNSVIKSNILIDDNLMETNDIVSITKNLYTENCSFQLQLIESSCEQENLENNDSHSMLRKPFDVSNDISLNKSDNETSNLLDDMYISKVVADPDSVKHTDFSNEICEKEEGSFPNDNCNVSSFKNITFRKSSKFGVLNCTSNEIDSQYVSSNNNVKNDSGNRNKSSSIDNEVYSRQEGIVSLKLNTSLYSTSMEENGSRIKDKQNTNREIEFLNNSNLNDCSTQSNDNNSLGNIIKSSTVNVNTSSNVSGYHSNSPNESLLTEEKMKLNLSQSDFIYTTPNISCKSVQGQYQDKSHKRKLSHFQNESIENSSSNTSDNSEISQLNEKSSKLLCVENKSICVQETVTHVFKERLETMNIDRSNDGDSLQENQSALPCSRKSTSLNYDVVDIEPPTKIHASEFVNRNDRISMYMKKVPTSYLDSIDPILRKKWCLKEMKDGSLSIELLPNLLFLHMTVDSLGCISNFNYKEVISDYLKPWDKYAIYIFKKALPVQWLESVGYSVIFVNDLLSKLEFHISQASNLAEDIKNLRFYYNFKIKDNILSFDLKKYASRCWLRITIDISSTDIRHTDISSTNIIGDVKLSKIQNIFKDLPPEKYKLSSFAKQILINLTKLNRIKWNN</sequence>
<evidence type="ECO:0000256" key="1">
    <source>
        <dbReference type="SAM" id="MobiDB-lite"/>
    </source>
</evidence>